<comment type="subcellular location">
    <subcellularLocation>
        <location evidence="1">Cell septum</location>
    </subcellularLocation>
</comment>
<keyword evidence="5" id="KW-0717">Septation</keyword>
<dbReference type="Proteomes" id="UP001614391">
    <property type="component" value="Unassembled WGS sequence"/>
</dbReference>
<evidence type="ECO:0000313" key="9">
    <source>
        <dbReference type="Proteomes" id="UP001614391"/>
    </source>
</evidence>
<reference evidence="8 9" key="1">
    <citation type="submission" date="2024-10" db="EMBL/GenBank/DDBJ databases">
        <title>The Natural Products Discovery Center: Release of the First 8490 Sequenced Strains for Exploring Actinobacteria Biosynthetic Diversity.</title>
        <authorList>
            <person name="Kalkreuter E."/>
            <person name="Kautsar S.A."/>
            <person name="Yang D."/>
            <person name="Bader C.D."/>
            <person name="Teijaro C.N."/>
            <person name="Fluegel L."/>
            <person name="Davis C.M."/>
            <person name="Simpson J.R."/>
            <person name="Lauterbach L."/>
            <person name="Steele A.D."/>
            <person name="Gui C."/>
            <person name="Meng S."/>
            <person name="Li G."/>
            <person name="Viehrig K."/>
            <person name="Ye F."/>
            <person name="Su P."/>
            <person name="Kiefer A.F."/>
            <person name="Nichols A."/>
            <person name="Cepeda A.J."/>
            <person name="Yan W."/>
            <person name="Fan B."/>
            <person name="Jiang Y."/>
            <person name="Adhikari A."/>
            <person name="Zheng C.-J."/>
            <person name="Schuster L."/>
            <person name="Cowan T.M."/>
            <person name="Smanski M.J."/>
            <person name="Chevrette M.G."/>
            <person name="De Carvalho L.P.S."/>
            <person name="Shen B."/>
        </authorList>
    </citation>
    <scope>NUCLEOTIDE SEQUENCE [LARGE SCALE GENOMIC DNA]</scope>
    <source>
        <strain evidence="8 9">NPDC053346</strain>
    </source>
</reference>
<name>A0ABW8CXS0_STRBI</name>
<dbReference type="RefSeq" id="WP_399616357.1">
    <property type="nucleotide sequence ID" value="NZ_JBITYT010000008.1"/>
</dbReference>
<protein>
    <submittedName>
        <fullName evidence="8">SsgA family sporulation/cell division regulator</fullName>
    </submittedName>
</protein>
<keyword evidence="4" id="KW-0749">Sporulation</keyword>
<evidence type="ECO:0000256" key="3">
    <source>
        <dbReference type="ARBA" id="ARBA00022618"/>
    </source>
</evidence>
<evidence type="ECO:0000256" key="5">
    <source>
        <dbReference type="ARBA" id="ARBA00023210"/>
    </source>
</evidence>
<keyword evidence="3" id="KW-0132">Cell division</keyword>
<keyword evidence="9" id="KW-1185">Reference proteome</keyword>
<feature type="region of interest" description="Disordered" evidence="7">
    <location>
        <begin position="112"/>
        <end position="133"/>
    </location>
</feature>
<organism evidence="8 9">
    <name type="scientific">Streptomyces bikiniensis</name>
    <dbReference type="NCBI Taxonomy" id="1896"/>
    <lineage>
        <taxon>Bacteria</taxon>
        <taxon>Bacillati</taxon>
        <taxon>Actinomycetota</taxon>
        <taxon>Actinomycetes</taxon>
        <taxon>Kitasatosporales</taxon>
        <taxon>Streptomycetaceae</taxon>
        <taxon>Streptomyces</taxon>
    </lineage>
</organism>
<evidence type="ECO:0000256" key="4">
    <source>
        <dbReference type="ARBA" id="ARBA00022969"/>
    </source>
</evidence>
<dbReference type="InterPro" id="IPR038658">
    <property type="entry name" value="SsgB_sf"/>
</dbReference>
<evidence type="ECO:0000313" key="8">
    <source>
        <dbReference type="EMBL" id="MFI9121576.1"/>
    </source>
</evidence>
<sequence>MAAAPAPAVDDRAKGRIISDAPLSRPVPVALRYDPGHSPATVRFVFPGAVEWSFPRALLETGLRTPARRGDIGVWPCGRVQTVVEFHTEEGVEVVQFDTAALVRFLHHTYSSGPAGAPAASRAAGTRTPSARR</sequence>
<dbReference type="EMBL" id="JBITYT010000008">
    <property type="protein sequence ID" value="MFI9121576.1"/>
    <property type="molecule type" value="Genomic_DNA"/>
</dbReference>
<evidence type="ECO:0000256" key="6">
    <source>
        <dbReference type="ARBA" id="ARBA00023306"/>
    </source>
</evidence>
<comment type="caution">
    <text evidence="8">The sequence shown here is derived from an EMBL/GenBank/DDBJ whole genome shotgun (WGS) entry which is preliminary data.</text>
</comment>
<evidence type="ECO:0000256" key="7">
    <source>
        <dbReference type="SAM" id="MobiDB-lite"/>
    </source>
</evidence>
<evidence type="ECO:0000256" key="2">
    <source>
        <dbReference type="ARBA" id="ARBA00009323"/>
    </source>
</evidence>
<dbReference type="Pfam" id="PF04686">
    <property type="entry name" value="SsgA"/>
    <property type="match status" value="1"/>
</dbReference>
<keyword evidence="6" id="KW-0131">Cell cycle</keyword>
<dbReference type="Gene3D" id="2.30.31.20">
    <property type="entry name" value="Sporulation-specific cell division protein SsgB"/>
    <property type="match status" value="1"/>
</dbReference>
<evidence type="ECO:0000256" key="1">
    <source>
        <dbReference type="ARBA" id="ARBA00004431"/>
    </source>
</evidence>
<gene>
    <name evidence="8" type="ORF">ACIGW0_19555</name>
</gene>
<accession>A0ABW8CXS0</accession>
<dbReference type="InterPro" id="IPR006776">
    <property type="entry name" value="SsgB"/>
</dbReference>
<proteinExistence type="inferred from homology"/>
<comment type="similarity">
    <text evidence="2">Belongs to the SsgA family.</text>
</comment>